<comment type="similarity">
    <text evidence="1">Belongs to the importin alpha family.</text>
</comment>
<dbReference type="OrthoDB" id="1935265at2759"/>
<sequence>MSLPPPAEGGRAEICRRNSYYKAAEEAGLPNNKITRKAACHAVANITSANKEQIQAVIEGNIIGPLVHLMQTADFDTRKEAARAISNAISGGTHDQIKYLVLENILKVGETEKQAEASDFNIYADKIADCGGLDKITNLQSHDSDMIYEMAYHLLGSYYYVEDESVGGDAIQSSVHRANQQSRCESHVVGVMVVSYIGPTGGYAAGGISVLRSTLPAYI</sequence>
<keyword evidence="3" id="KW-0653">Protein transport</keyword>
<evidence type="ECO:0000256" key="3">
    <source>
        <dbReference type="ARBA" id="ARBA00022927"/>
    </source>
</evidence>
<dbReference type="InterPro" id="IPR011989">
    <property type="entry name" value="ARM-like"/>
</dbReference>
<proteinExistence type="inferred from homology"/>
<evidence type="ECO:0000256" key="2">
    <source>
        <dbReference type="ARBA" id="ARBA00022448"/>
    </source>
</evidence>
<dbReference type="EMBL" id="RWGY01000026">
    <property type="protein sequence ID" value="TVU20985.1"/>
    <property type="molecule type" value="Genomic_DNA"/>
</dbReference>
<protein>
    <submittedName>
        <fullName evidence="4">Uncharacterized protein</fullName>
    </submittedName>
</protein>
<dbReference type="GO" id="GO:0015031">
    <property type="term" value="P:protein transport"/>
    <property type="evidence" value="ECO:0007669"/>
    <property type="project" value="UniProtKB-KW"/>
</dbReference>
<dbReference type="PANTHER" id="PTHR23316">
    <property type="entry name" value="IMPORTIN ALPHA"/>
    <property type="match status" value="1"/>
</dbReference>
<keyword evidence="5" id="KW-1185">Reference proteome</keyword>
<evidence type="ECO:0000313" key="4">
    <source>
        <dbReference type="EMBL" id="TVU20985.1"/>
    </source>
</evidence>
<evidence type="ECO:0000256" key="1">
    <source>
        <dbReference type="ARBA" id="ARBA00010394"/>
    </source>
</evidence>
<dbReference type="AlphaFoldDB" id="A0A5J9UBC9"/>
<dbReference type="Gene3D" id="1.25.10.10">
    <property type="entry name" value="Leucine-rich Repeat Variant"/>
    <property type="match status" value="1"/>
</dbReference>
<reference evidence="4 5" key="1">
    <citation type="journal article" date="2019" name="Sci. Rep.">
        <title>A high-quality genome of Eragrostis curvula grass provides insights into Poaceae evolution and supports new strategies to enhance forage quality.</title>
        <authorList>
            <person name="Carballo J."/>
            <person name="Santos B.A.C.M."/>
            <person name="Zappacosta D."/>
            <person name="Garbus I."/>
            <person name="Selva J.P."/>
            <person name="Gallo C.A."/>
            <person name="Diaz A."/>
            <person name="Albertini E."/>
            <person name="Caccamo M."/>
            <person name="Echenique V."/>
        </authorList>
    </citation>
    <scope>NUCLEOTIDE SEQUENCE [LARGE SCALE GENOMIC DNA]</scope>
    <source>
        <strain evidence="5">cv. Victoria</strain>
        <tissue evidence="4">Leaf</tissue>
    </source>
</reference>
<organism evidence="4 5">
    <name type="scientific">Eragrostis curvula</name>
    <name type="common">weeping love grass</name>
    <dbReference type="NCBI Taxonomy" id="38414"/>
    <lineage>
        <taxon>Eukaryota</taxon>
        <taxon>Viridiplantae</taxon>
        <taxon>Streptophyta</taxon>
        <taxon>Embryophyta</taxon>
        <taxon>Tracheophyta</taxon>
        <taxon>Spermatophyta</taxon>
        <taxon>Magnoliopsida</taxon>
        <taxon>Liliopsida</taxon>
        <taxon>Poales</taxon>
        <taxon>Poaceae</taxon>
        <taxon>PACMAD clade</taxon>
        <taxon>Chloridoideae</taxon>
        <taxon>Eragrostideae</taxon>
        <taxon>Eragrostidinae</taxon>
        <taxon>Eragrostis</taxon>
    </lineage>
</organism>
<dbReference type="Proteomes" id="UP000324897">
    <property type="component" value="Unassembled WGS sequence"/>
</dbReference>
<keyword evidence="2" id="KW-0813">Transport</keyword>
<dbReference type="InterPro" id="IPR016024">
    <property type="entry name" value="ARM-type_fold"/>
</dbReference>
<dbReference type="InterPro" id="IPR032413">
    <property type="entry name" value="Arm_3"/>
</dbReference>
<dbReference type="InterPro" id="IPR000225">
    <property type="entry name" value="Armadillo"/>
</dbReference>
<dbReference type="Gramene" id="TVU20985">
    <property type="protein sequence ID" value="TVU20985"/>
    <property type="gene ID" value="EJB05_30593"/>
</dbReference>
<name>A0A5J9UBC9_9POAL</name>
<accession>A0A5J9UBC9</accession>
<evidence type="ECO:0000313" key="5">
    <source>
        <dbReference type="Proteomes" id="UP000324897"/>
    </source>
</evidence>
<dbReference type="SMART" id="SM00185">
    <property type="entry name" value="ARM"/>
    <property type="match status" value="1"/>
</dbReference>
<dbReference type="Pfam" id="PF00514">
    <property type="entry name" value="Arm"/>
    <property type="match status" value="1"/>
</dbReference>
<dbReference type="SUPFAM" id="SSF48371">
    <property type="entry name" value="ARM repeat"/>
    <property type="match status" value="1"/>
</dbReference>
<gene>
    <name evidence="4" type="ORF">EJB05_30593</name>
</gene>
<feature type="non-terminal residue" evidence="4">
    <location>
        <position position="1"/>
    </location>
</feature>
<dbReference type="Pfam" id="PF16186">
    <property type="entry name" value="Arm_3"/>
    <property type="match status" value="1"/>
</dbReference>
<comment type="caution">
    <text evidence="4">The sequence shown here is derived from an EMBL/GenBank/DDBJ whole genome shotgun (WGS) entry which is preliminary data.</text>
</comment>